<feature type="domain" description="RelA/SpoT" evidence="1">
    <location>
        <begin position="48"/>
        <end position="182"/>
    </location>
</feature>
<dbReference type="InterPro" id="IPR043519">
    <property type="entry name" value="NT_sf"/>
</dbReference>
<evidence type="ECO:0000259" key="1">
    <source>
        <dbReference type="SMART" id="SM00954"/>
    </source>
</evidence>
<dbReference type="SUPFAM" id="SSF81301">
    <property type="entry name" value="Nucleotidyltransferase"/>
    <property type="match status" value="1"/>
</dbReference>
<dbReference type="AlphaFoldDB" id="A0A1R1LB45"/>
<accession>A0A1R1LB45</accession>
<name>A0A1R1LB45_9MICC</name>
<dbReference type="GO" id="GO:0015969">
    <property type="term" value="P:guanosine tetraphosphate metabolic process"/>
    <property type="evidence" value="ECO:0007669"/>
    <property type="project" value="InterPro"/>
</dbReference>
<dbReference type="PANTHER" id="PTHR47837">
    <property type="entry name" value="GTP PYROPHOSPHOKINASE YJBM"/>
    <property type="match status" value="1"/>
</dbReference>
<dbReference type="Pfam" id="PF04607">
    <property type="entry name" value="RelA_SpoT"/>
    <property type="match status" value="1"/>
</dbReference>
<dbReference type="PANTHER" id="PTHR47837:SF1">
    <property type="entry name" value="GTP PYROPHOSPHOKINASE YJBM"/>
    <property type="match status" value="1"/>
</dbReference>
<dbReference type="Proteomes" id="UP000187085">
    <property type="component" value="Unassembled WGS sequence"/>
</dbReference>
<evidence type="ECO:0000313" key="3">
    <source>
        <dbReference type="Proteomes" id="UP000187085"/>
    </source>
</evidence>
<dbReference type="EMBL" id="MRDE01000049">
    <property type="protein sequence ID" value="OMH24752.1"/>
    <property type="molecule type" value="Genomic_DNA"/>
</dbReference>
<proteinExistence type="predicted"/>
<sequence length="313" mass="34740">MDRAVDRLYAQRLPDWERARVRAQQVLGAVARATTAGGDTSRLDVTQFRIKDRRRASDKMRRVLRDEPELAPFVATDPERVVPDVVGLKVLCKTPRDLADVVAALRAYCASPDTDVSLLQERDYVGAPKDSGYRAFHLLLRVPIEDAIGDDAVSVEVQVKTRLQDAWSELTHEDMYKPGGALKPDRFHTSVARAMAGLLSEVDLLADELATELDARTEGDEERRETVVIDGEAATHRGRRTVTVRTTGARFALAVDGEGRQGLIPAVRIKELLGSESRIDVDDHLQVDDVLTVDVEENSKGLYFYPVSLPARD</sequence>
<reference evidence="2 3" key="1">
    <citation type="submission" date="2016-12" db="EMBL/GenBank/DDBJ databases">
        <title>Draft genome of Tersicoccus phoenicis 1P05MA.</title>
        <authorList>
            <person name="Nakajima Y."/>
            <person name="Yoshizawa S."/>
            <person name="Nakamura K."/>
            <person name="Ogura Y."/>
            <person name="Hayashi T."/>
            <person name="Kogure K."/>
        </authorList>
    </citation>
    <scope>NUCLEOTIDE SEQUENCE [LARGE SCALE GENOMIC DNA]</scope>
    <source>
        <strain evidence="2 3">1p05MA</strain>
    </source>
</reference>
<evidence type="ECO:0000313" key="2">
    <source>
        <dbReference type="EMBL" id="OMH24752.1"/>
    </source>
</evidence>
<dbReference type="SMART" id="SM00954">
    <property type="entry name" value="RelA_SpoT"/>
    <property type="match status" value="1"/>
</dbReference>
<dbReference type="InterPro" id="IPR052366">
    <property type="entry name" value="GTP_Pyrophosphokinase"/>
</dbReference>
<comment type="caution">
    <text evidence="2">The sequence shown here is derived from an EMBL/GenBank/DDBJ whole genome shotgun (WGS) entry which is preliminary data.</text>
</comment>
<gene>
    <name evidence="2" type="ORF">BKD30_07680</name>
</gene>
<organism evidence="2 3">
    <name type="scientific">Tersicoccus phoenicis</name>
    <dbReference type="NCBI Taxonomy" id="554083"/>
    <lineage>
        <taxon>Bacteria</taxon>
        <taxon>Bacillati</taxon>
        <taxon>Actinomycetota</taxon>
        <taxon>Actinomycetes</taxon>
        <taxon>Micrococcales</taxon>
        <taxon>Micrococcaceae</taxon>
        <taxon>Tersicoccus</taxon>
    </lineage>
</organism>
<dbReference type="InterPro" id="IPR007685">
    <property type="entry name" value="RelA_SpoT"/>
</dbReference>
<protein>
    <recommendedName>
        <fullName evidence="1">RelA/SpoT domain-containing protein</fullName>
    </recommendedName>
</protein>
<dbReference type="STRING" id="554083.BKD30_07680"/>
<dbReference type="CDD" id="cd05399">
    <property type="entry name" value="NT_Rel-Spo_like"/>
    <property type="match status" value="1"/>
</dbReference>
<keyword evidence="3" id="KW-1185">Reference proteome</keyword>
<dbReference type="Gene3D" id="3.30.460.10">
    <property type="entry name" value="Beta Polymerase, domain 2"/>
    <property type="match status" value="1"/>
</dbReference>